<dbReference type="PIRSF" id="PIRSF017811">
    <property type="entry name" value="CDK_inhib_pln"/>
    <property type="match status" value="1"/>
</dbReference>
<dbReference type="GO" id="GO:0051726">
    <property type="term" value="P:regulation of cell cycle"/>
    <property type="evidence" value="ECO:0007669"/>
    <property type="project" value="InterPro"/>
</dbReference>
<dbReference type="GO" id="GO:0005654">
    <property type="term" value="C:nucleoplasm"/>
    <property type="evidence" value="ECO:0007669"/>
    <property type="project" value="UniProtKB-SubCell"/>
</dbReference>
<feature type="compositionally biased region" description="Basic and acidic residues" evidence="5">
    <location>
        <begin position="69"/>
        <end position="86"/>
    </location>
</feature>
<feature type="compositionally biased region" description="Basic and acidic residues" evidence="5">
    <location>
        <begin position="108"/>
        <end position="128"/>
    </location>
</feature>
<keyword evidence="8" id="KW-1185">Reference proteome</keyword>
<feature type="compositionally biased region" description="Polar residues" evidence="5">
    <location>
        <begin position="29"/>
        <end position="46"/>
    </location>
</feature>
<proteinExistence type="inferred from homology"/>
<feature type="region of interest" description="Disordered" evidence="5">
    <location>
        <begin position="153"/>
        <end position="185"/>
    </location>
</feature>
<feature type="compositionally biased region" description="Polar residues" evidence="5">
    <location>
        <begin position="87"/>
        <end position="107"/>
    </location>
</feature>
<evidence type="ECO:0000256" key="4">
    <source>
        <dbReference type="ARBA" id="ARBA00023306"/>
    </source>
</evidence>
<dbReference type="Gene3D" id="4.10.365.10">
    <property type="entry name" value="p27"/>
    <property type="match status" value="1"/>
</dbReference>
<dbReference type="Pfam" id="PF02234">
    <property type="entry name" value="CDI"/>
    <property type="match status" value="1"/>
</dbReference>
<dbReference type="AlphaFoldDB" id="A0A6A3A226"/>
<evidence type="ECO:0000256" key="5">
    <source>
        <dbReference type="SAM" id="MobiDB-lite"/>
    </source>
</evidence>
<name>A0A6A3A226_HIBSY</name>
<dbReference type="PANTHER" id="PTHR46776">
    <property type="entry name" value="CYCLIN-DEPENDENT KINASE INHIBITOR 4-RELATED"/>
    <property type="match status" value="1"/>
</dbReference>
<feature type="region of interest" description="Disordered" evidence="5">
    <location>
        <begin position="29"/>
        <end position="54"/>
    </location>
</feature>
<feature type="domain" description="Cyclin-dependent kinase inhibitor" evidence="6">
    <location>
        <begin position="197"/>
        <end position="243"/>
    </location>
</feature>
<dbReference type="GO" id="GO:0004861">
    <property type="term" value="F:cyclin-dependent protein serine/threonine kinase inhibitor activity"/>
    <property type="evidence" value="ECO:0007669"/>
    <property type="project" value="InterPro"/>
</dbReference>
<comment type="caution">
    <text evidence="7">The sequence shown here is derived from an EMBL/GenBank/DDBJ whole genome shotgun (WGS) entry which is preliminary data.</text>
</comment>
<evidence type="ECO:0000259" key="6">
    <source>
        <dbReference type="Pfam" id="PF02234"/>
    </source>
</evidence>
<reference evidence="7" key="1">
    <citation type="submission" date="2019-09" db="EMBL/GenBank/DDBJ databases">
        <title>Draft genome information of white flower Hibiscus syriacus.</title>
        <authorList>
            <person name="Kim Y.-M."/>
        </authorList>
    </citation>
    <scope>NUCLEOTIDE SEQUENCE [LARGE SCALE GENOMIC DNA]</scope>
    <source>
        <strain evidence="7">YM2019G1</strain>
    </source>
</reference>
<protein>
    <submittedName>
        <fullName evidence="7">Cytochrome b5 isoform B-like</fullName>
    </submittedName>
</protein>
<organism evidence="7 8">
    <name type="scientific">Hibiscus syriacus</name>
    <name type="common">Rose of Sharon</name>
    <dbReference type="NCBI Taxonomy" id="106335"/>
    <lineage>
        <taxon>Eukaryota</taxon>
        <taxon>Viridiplantae</taxon>
        <taxon>Streptophyta</taxon>
        <taxon>Embryophyta</taxon>
        <taxon>Tracheophyta</taxon>
        <taxon>Spermatophyta</taxon>
        <taxon>Magnoliopsida</taxon>
        <taxon>eudicotyledons</taxon>
        <taxon>Gunneridae</taxon>
        <taxon>Pentapetalae</taxon>
        <taxon>rosids</taxon>
        <taxon>malvids</taxon>
        <taxon>Malvales</taxon>
        <taxon>Malvaceae</taxon>
        <taxon>Malvoideae</taxon>
        <taxon>Hibiscus</taxon>
    </lineage>
</organism>
<dbReference type="InterPro" id="IPR044898">
    <property type="entry name" value="CDI_dom_sf"/>
</dbReference>
<dbReference type="InterPro" id="IPR044275">
    <property type="entry name" value="KRP"/>
</dbReference>
<evidence type="ECO:0000313" key="8">
    <source>
        <dbReference type="Proteomes" id="UP000436088"/>
    </source>
</evidence>
<dbReference type="EMBL" id="VEPZ02001047">
    <property type="protein sequence ID" value="KAE8698073.1"/>
    <property type="molecule type" value="Genomic_DNA"/>
</dbReference>
<accession>A0A6A3A226</accession>
<keyword evidence="4" id="KW-0131">Cell cycle</keyword>
<dbReference type="InterPro" id="IPR003175">
    <property type="entry name" value="CDI_dom"/>
</dbReference>
<comment type="subcellular location">
    <subcellularLocation>
        <location evidence="1">Nucleus</location>
        <location evidence="1">Nucleoplasm</location>
    </subcellularLocation>
</comment>
<dbReference type="Proteomes" id="UP000436088">
    <property type="component" value="Unassembled WGS sequence"/>
</dbReference>
<evidence type="ECO:0000256" key="3">
    <source>
        <dbReference type="ARBA" id="ARBA00023013"/>
    </source>
</evidence>
<sequence length="245" mass="27677">MGKFIKKRKTAGEVAVMELSQTSLGVRTRSKTLALQRQKKSPTSPANGAGSYLQLRSRRLEKLPVVVHHHDSNRQQQQQERKKDNCEQNLSPNSDSMTRVSCGSNSVVEKKKSGDSGREDVEQGDNGKDNIINCNNISVEASFGENILDIEAKERGTRESTPCSLIRDPESVRTPCSTTRPADSADTNRRLLNSMRRNIPTSHEMDEFFALAEVDQRRQFVEKYNFDPAKDKPLPGRYQWEKVDP</sequence>
<feature type="region of interest" description="Disordered" evidence="5">
    <location>
        <begin position="226"/>
        <end position="245"/>
    </location>
</feature>
<evidence type="ECO:0000256" key="1">
    <source>
        <dbReference type="ARBA" id="ARBA00004642"/>
    </source>
</evidence>
<evidence type="ECO:0000313" key="7">
    <source>
        <dbReference type="EMBL" id="KAE8698073.1"/>
    </source>
</evidence>
<comment type="similarity">
    <text evidence="2">Belongs to the CDI family. ICK/KRP subfamily.</text>
</comment>
<evidence type="ECO:0000256" key="2">
    <source>
        <dbReference type="ARBA" id="ARBA00010274"/>
    </source>
</evidence>
<feature type="region of interest" description="Disordered" evidence="5">
    <location>
        <begin position="69"/>
        <end position="132"/>
    </location>
</feature>
<keyword evidence="3" id="KW-0649">Protein kinase inhibitor</keyword>
<dbReference type="OrthoDB" id="6373236at2759"/>
<gene>
    <name evidence="7" type="ORF">F3Y22_tig00110602pilonHSYRG00081</name>
</gene>